<dbReference type="GO" id="GO:0008483">
    <property type="term" value="F:transaminase activity"/>
    <property type="evidence" value="ECO:0007669"/>
    <property type="project" value="UniProtKB-KW"/>
</dbReference>
<sequence>MLSHAGAEFRAIPGYLNTAAQGLLPARTLTALEQALAGLATGELEGVDYERAVDESRAAFAALVSVDPTRVALGDTVSRHVGLVAAALPAGSEVLCAEGEFSSVVTAFALRPELRLRQVPLAGLVDAVGPGTALVAVSSVQSADGARADLAGLAAAARAHGALTLVDTTQSTGWLPLSADAFDFTVCSAYKWLLCPRGTAFLTVPADGGGLVPPGPGWAAAAHPDRALYGPITELAPDARRFDPNPTVLNFVAAAQSLALVRELGQDRIGAHDLRLADLFRRGLAELGLTPVPGDSPIVSLPETDRAVAALTAAGVRFSARAGRLRFAFHLYNTEDDVDLALTALA</sequence>
<name>A0ABU2JZH3_9ACTN</name>
<dbReference type="EMBL" id="JAVREO010000018">
    <property type="protein sequence ID" value="MDT0269603.1"/>
    <property type="molecule type" value="Genomic_DNA"/>
</dbReference>
<dbReference type="RefSeq" id="WP_311669687.1">
    <property type="nucleotide sequence ID" value="NZ_JAVREO010000018.1"/>
</dbReference>
<proteinExistence type="predicted"/>
<dbReference type="InterPro" id="IPR000192">
    <property type="entry name" value="Aminotrans_V_dom"/>
</dbReference>
<dbReference type="InterPro" id="IPR015424">
    <property type="entry name" value="PyrdxlP-dep_Trfase"/>
</dbReference>
<dbReference type="PANTHER" id="PTHR43586">
    <property type="entry name" value="CYSTEINE DESULFURASE"/>
    <property type="match status" value="1"/>
</dbReference>
<feature type="domain" description="Aminotransferase class V" evidence="1">
    <location>
        <begin position="15"/>
        <end position="291"/>
    </location>
</feature>
<reference evidence="3" key="1">
    <citation type="submission" date="2023-07" db="EMBL/GenBank/DDBJ databases">
        <title>30 novel species of actinomycetes from the DSMZ collection.</title>
        <authorList>
            <person name="Nouioui I."/>
        </authorList>
    </citation>
    <scope>NUCLEOTIDE SEQUENCE [LARGE SCALE GENOMIC DNA]</scope>
    <source>
        <strain evidence="3">DSM 44915</strain>
    </source>
</reference>
<dbReference type="SUPFAM" id="SSF53383">
    <property type="entry name" value="PLP-dependent transferases"/>
    <property type="match status" value="1"/>
</dbReference>
<dbReference type="Gene3D" id="3.40.640.10">
    <property type="entry name" value="Type I PLP-dependent aspartate aminotransferase-like (Major domain)"/>
    <property type="match status" value="1"/>
</dbReference>
<evidence type="ECO:0000313" key="3">
    <source>
        <dbReference type="Proteomes" id="UP001183410"/>
    </source>
</evidence>
<evidence type="ECO:0000259" key="1">
    <source>
        <dbReference type="Pfam" id="PF00266"/>
    </source>
</evidence>
<dbReference type="InterPro" id="IPR015421">
    <property type="entry name" value="PyrdxlP-dep_Trfase_major"/>
</dbReference>
<dbReference type="InterPro" id="IPR015422">
    <property type="entry name" value="PyrdxlP-dep_Trfase_small"/>
</dbReference>
<dbReference type="PANTHER" id="PTHR43586:SF21">
    <property type="entry name" value="PYRIDOXAL PHOSPHATE (PLP)-DEPENDENT ASPARTATE AMINOTRANSFERASE SUPERFAMILY"/>
    <property type="match status" value="1"/>
</dbReference>
<protein>
    <submittedName>
        <fullName evidence="2">Aminotransferase class V-fold PLP-dependent enzyme</fullName>
    </submittedName>
</protein>
<evidence type="ECO:0000313" key="2">
    <source>
        <dbReference type="EMBL" id="MDT0269603.1"/>
    </source>
</evidence>
<comment type="caution">
    <text evidence="2">The sequence shown here is derived from an EMBL/GenBank/DDBJ whole genome shotgun (WGS) entry which is preliminary data.</text>
</comment>
<dbReference type="Pfam" id="PF00266">
    <property type="entry name" value="Aminotran_5"/>
    <property type="match status" value="1"/>
</dbReference>
<organism evidence="2 3">
    <name type="scientific">Streptomyces chisholmiae</name>
    <dbReference type="NCBI Taxonomy" id="3075540"/>
    <lineage>
        <taxon>Bacteria</taxon>
        <taxon>Bacillati</taxon>
        <taxon>Actinomycetota</taxon>
        <taxon>Actinomycetes</taxon>
        <taxon>Kitasatosporales</taxon>
        <taxon>Streptomycetaceae</taxon>
        <taxon>Streptomyces</taxon>
    </lineage>
</organism>
<keyword evidence="2" id="KW-0808">Transferase</keyword>
<gene>
    <name evidence="2" type="ORF">RM844_25290</name>
</gene>
<dbReference type="Proteomes" id="UP001183410">
    <property type="component" value="Unassembled WGS sequence"/>
</dbReference>
<dbReference type="Gene3D" id="3.90.1150.10">
    <property type="entry name" value="Aspartate Aminotransferase, domain 1"/>
    <property type="match status" value="1"/>
</dbReference>
<keyword evidence="3" id="KW-1185">Reference proteome</keyword>
<accession>A0ABU2JZH3</accession>
<keyword evidence="2" id="KW-0032">Aminotransferase</keyword>